<evidence type="ECO:0000313" key="4">
    <source>
        <dbReference type="Proteomes" id="UP001243009"/>
    </source>
</evidence>
<evidence type="ECO:0000313" key="3">
    <source>
        <dbReference type="EMBL" id="MDO9707197.1"/>
    </source>
</evidence>
<comment type="caution">
    <text evidence="3">The sequence shown here is derived from an EMBL/GenBank/DDBJ whole genome shotgun (WGS) entry which is preliminary data.</text>
</comment>
<evidence type="ECO:0000259" key="2">
    <source>
        <dbReference type="Pfam" id="PF06094"/>
    </source>
</evidence>
<keyword evidence="4" id="KW-1185">Reference proteome</keyword>
<dbReference type="InterPro" id="IPR013024">
    <property type="entry name" value="GGCT-like"/>
</dbReference>
<dbReference type="EMBL" id="JAUTWS010000002">
    <property type="protein sequence ID" value="MDO9707197.1"/>
    <property type="molecule type" value="Genomic_DNA"/>
</dbReference>
<proteinExistence type="predicted"/>
<feature type="domain" description="Gamma-glutamylcyclotransferase AIG2-like" evidence="2">
    <location>
        <begin position="3"/>
        <end position="103"/>
    </location>
</feature>
<sequence length="162" mass="16979">MILFLYGTLLHPAVLEAQAGQRGLGRRLRPARLDGWARVGLRGTPYPTLVTRPGAATEGAVLRVGPAALARLAAYEGAFYRLLPVRVATARGPVRARSWVAQRWRASGRAWSPGPAPRGRRDPSGMPAGGWPAAVHPAGSDLLGPARPSAAYSPGLGGRPAP</sequence>
<dbReference type="CDD" id="cd06661">
    <property type="entry name" value="GGCT_like"/>
    <property type="match status" value="1"/>
</dbReference>
<feature type="region of interest" description="Disordered" evidence="1">
    <location>
        <begin position="108"/>
        <end position="162"/>
    </location>
</feature>
<name>A0ABT9DTH2_9PROT</name>
<gene>
    <name evidence="3" type="ORF">Q7A36_02500</name>
</gene>
<dbReference type="InterPro" id="IPR009288">
    <property type="entry name" value="AIG2-like_dom"/>
</dbReference>
<dbReference type="Proteomes" id="UP001243009">
    <property type="component" value="Unassembled WGS sequence"/>
</dbReference>
<organism evidence="3 4">
    <name type="scientific">Paracraurococcus lichenis</name>
    <dbReference type="NCBI Taxonomy" id="3064888"/>
    <lineage>
        <taxon>Bacteria</taxon>
        <taxon>Pseudomonadati</taxon>
        <taxon>Pseudomonadota</taxon>
        <taxon>Alphaproteobacteria</taxon>
        <taxon>Acetobacterales</taxon>
        <taxon>Roseomonadaceae</taxon>
        <taxon>Paracraurococcus</taxon>
    </lineage>
</organism>
<reference evidence="3 4" key="1">
    <citation type="submission" date="2023-08" db="EMBL/GenBank/DDBJ databases">
        <title>The draft genome sequence of Paracraurococcus sp. LOR1-02.</title>
        <authorList>
            <person name="Kingkaew E."/>
            <person name="Tanasupawat S."/>
        </authorList>
    </citation>
    <scope>NUCLEOTIDE SEQUENCE [LARGE SCALE GENOMIC DNA]</scope>
    <source>
        <strain evidence="3 4">LOR1-02</strain>
    </source>
</reference>
<dbReference type="RefSeq" id="WP_305102068.1">
    <property type="nucleotide sequence ID" value="NZ_JAUTWS010000002.1"/>
</dbReference>
<protein>
    <submittedName>
        <fullName evidence="3">Gamma-glutamylcyclotransferase family protein</fullName>
    </submittedName>
</protein>
<dbReference type="Pfam" id="PF06094">
    <property type="entry name" value="GGACT"/>
    <property type="match status" value="1"/>
</dbReference>
<dbReference type="SUPFAM" id="SSF110857">
    <property type="entry name" value="Gamma-glutamyl cyclotransferase-like"/>
    <property type="match status" value="1"/>
</dbReference>
<accession>A0ABT9DTH2</accession>
<evidence type="ECO:0000256" key="1">
    <source>
        <dbReference type="SAM" id="MobiDB-lite"/>
    </source>
</evidence>
<dbReference type="Gene3D" id="3.10.490.10">
    <property type="entry name" value="Gamma-glutamyl cyclotransferase-like"/>
    <property type="match status" value="1"/>
</dbReference>
<dbReference type="InterPro" id="IPR036568">
    <property type="entry name" value="GGCT-like_sf"/>
</dbReference>